<feature type="region of interest" description="Disordered" evidence="1">
    <location>
        <begin position="164"/>
        <end position="184"/>
    </location>
</feature>
<sequence length="221" mass="24942">MPTTTPLPPLPEPPIFATAYLDHQRVPEVPLPQILLDTPPNKTRPLAASPQPAEFYTQYRCPICRTTIAEEHGADFIGHYPCRHRGPCPKSRCIRAYYGTSRKWATPYSGSKPLYCQAAGCGRKIEGWCYVKAIMTPQRKGVLPFSVRDPALDKAWDKARAKRAKEERQAKKEEQKEEEGKKRSELARDMGEIFPLRSLGACIIGVLCCCTICCGPWWYDS</sequence>
<dbReference type="Proteomes" id="UP001303115">
    <property type="component" value="Unassembled WGS sequence"/>
</dbReference>
<dbReference type="AlphaFoldDB" id="A0AAN6SKW1"/>
<reference evidence="3" key="1">
    <citation type="journal article" date="2023" name="Mol. Phylogenet. Evol.">
        <title>Genome-scale phylogeny and comparative genomics of the fungal order Sordariales.</title>
        <authorList>
            <person name="Hensen N."/>
            <person name="Bonometti L."/>
            <person name="Westerberg I."/>
            <person name="Brannstrom I.O."/>
            <person name="Guillou S."/>
            <person name="Cros-Aarteil S."/>
            <person name="Calhoun S."/>
            <person name="Haridas S."/>
            <person name="Kuo A."/>
            <person name="Mondo S."/>
            <person name="Pangilinan J."/>
            <person name="Riley R."/>
            <person name="LaButti K."/>
            <person name="Andreopoulos B."/>
            <person name="Lipzen A."/>
            <person name="Chen C."/>
            <person name="Yan M."/>
            <person name="Daum C."/>
            <person name="Ng V."/>
            <person name="Clum A."/>
            <person name="Steindorff A."/>
            <person name="Ohm R.A."/>
            <person name="Martin F."/>
            <person name="Silar P."/>
            <person name="Natvig D.O."/>
            <person name="Lalanne C."/>
            <person name="Gautier V."/>
            <person name="Ament-Velasquez S.L."/>
            <person name="Kruys A."/>
            <person name="Hutchinson M.I."/>
            <person name="Powell A.J."/>
            <person name="Barry K."/>
            <person name="Miller A.N."/>
            <person name="Grigoriev I.V."/>
            <person name="Debuchy R."/>
            <person name="Gladieux P."/>
            <person name="Hiltunen Thoren M."/>
            <person name="Johannesson H."/>
        </authorList>
    </citation>
    <scope>NUCLEOTIDE SEQUENCE [LARGE SCALE GENOMIC DNA]</scope>
    <source>
        <strain evidence="3">CBS 284.82</strain>
    </source>
</reference>
<proteinExistence type="predicted"/>
<accession>A0AAN6SKW1</accession>
<evidence type="ECO:0000313" key="2">
    <source>
        <dbReference type="EMBL" id="KAK4032156.1"/>
    </source>
</evidence>
<evidence type="ECO:0000313" key="3">
    <source>
        <dbReference type="Proteomes" id="UP001303115"/>
    </source>
</evidence>
<evidence type="ECO:0000256" key="1">
    <source>
        <dbReference type="SAM" id="MobiDB-lite"/>
    </source>
</evidence>
<keyword evidence="3" id="KW-1185">Reference proteome</keyword>
<dbReference type="EMBL" id="MU854642">
    <property type="protein sequence ID" value="KAK4032156.1"/>
    <property type="molecule type" value="Genomic_DNA"/>
</dbReference>
<comment type="caution">
    <text evidence="2">The sequence shown here is derived from an EMBL/GenBank/DDBJ whole genome shotgun (WGS) entry which is preliminary data.</text>
</comment>
<organism evidence="2 3">
    <name type="scientific">Parachaetomium inaequale</name>
    <dbReference type="NCBI Taxonomy" id="2588326"/>
    <lineage>
        <taxon>Eukaryota</taxon>
        <taxon>Fungi</taxon>
        <taxon>Dikarya</taxon>
        <taxon>Ascomycota</taxon>
        <taxon>Pezizomycotina</taxon>
        <taxon>Sordariomycetes</taxon>
        <taxon>Sordariomycetidae</taxon>
        <taxon>Sordariales</taxon>
        <taxon>Chaetomiaceae</taxon>
        <taxon>Parachaetomium</taxon>
    </lineage>
</organism>
<name>A0AAN6SKW1_9PEZI</name>
<protein>
    <submittedName>
        <fullName evidence="2">Uncharacterized protein</fullName>
    </submittedName>
</protein>
<gene>
    <name evidence="2" type="ORF">C8A01DRAFT_20740</name>
</gene>